<organism evidence="1">
    <name type="scientific">Arundo donax</name>
    <name type="common">Giant reed</name>
    <name type="synonym">Donax arundinaceus</name>
    <dbReference type="NCBI Taxonomy" id="35708"/>
    <lineage>
        <taxon>Eukaryota</taxon>
        <taxon>Viridiplantae</taxon>
        <taxon>Streptophyta</taxon>
        <taxon>Embryophyta</taxon>
        <taxon>Tracheophyta</taxon>
        <taxon>Spermatophyta</taxon>
        <taxon>Magnoliopsida</taxon>
        <taxon>Liliopsida</taxon>
        <taxon>Poales</taxon>
        <taxon>Poaceae</taxon>
        <taxon>PACMAD clade</taxon>
        <taxon>Arundinoideae</taxon>
        <taxon>Arundineae</taxon>
        <taxon>Arundo</taxon>
    </lineage>
</organism>
<reference evidence="1" key="1">
    <citation type="submission" date="2014-09" db="EMBL/GenBank/DDBJ databases">
        <authorList>
            <person name="Magalhaes I.L.F."/>
            <person name="Oliveira U."/>
            <person name="Santos F.R."/>
            <person name="Vidigal T.H.D.A."/>
            <person name="Brescovit A.D."/>
            <person name="Santos A.J."/>
        </authorList>
    </citation>
    <scope>NUCLEOTIDE SEQUENCE</scope>
    <source>
        <tissue evidence="1">Shoot tissue taken approximately 20 cm above the soil surface</tissue>
    </source>
</reference>
<dbReference type="AlphaFoldDB" id="A0A0A9BBP5"/>
<evidence type="ECO:0000313" key="1">
    <source>
        <dbReference type="EMBL" id="JAD56722.1"/>
    </source>
</evidence>
<dbReference type="EMBL" id="GBRH01241173">
    <property type="protein sequence ID" value="JAD56722.1"/>
    <property type="molecule type" value="Transcribed_RNA"/>
</dbReference>
<protein>
    <submittedName>
        <fullName evidence="1">Uncharacterized protein</fullName>
    </submittedName>
</protein>
<reference evidence="1" key="2">
    <citation type="journal article" date="2015" name="Data Brief">
        <title>Shoot transcriptome of the giant reed, Arundo donax.</title>
        <authorList>
            <person name="Barrero R.A."/>
            <person name="Guerrero F.D."/>
            <person name="Moolhuijzen P."/>
            <person name="Goolsby J.A."/>
            <person name="Tidwell J."/>
            <person name="Bellgard S.E."/>
            <person name="Bellgard M.I."/>
        </authorList>
    </citation>
    <scope>NUCLEOTIDE SEQUENCE</scope>
    <source>
        <tissue evidence="1">Shoot tissue taken approximately 20 cm above the soil surface</tissue>
    </source>
</reference>
<accession>A0A0A9BBP5</accession>
<name>A0A0A9BBP5_ARUDO</name>
<sequence length="34" mass="3725">MATSEGISRILIVSFKISFLSSPKGRASHCMLEK</sequence>
<proteinExistence type="predicted"/>